<proteinExistence type="predicted"/>
<evidence type="ECO:0000256" key="1">
    <source>
        <dbReference type="PROSITE-ProRule" id="PRU00076"/>
    </source>
</evidence>
<feature type="signal peptide" evidence="2">
    <location>
        <begin position="1"/>
        <end position="20"/>
    </location>
</feature>
<dbReference type="PROSITE" id="PS50026">
    <property type="entry name" value="EGF_3"/>
    <property type="match status" value="1"/>
</dbReference>
<organism evidence="4 5">
    <name type="scientific">Orchesella dallaii</name>
    <dbReference type="NCBI Taxonomy" id="48710"/>
    <lineage>
        <taxon>Eukaryota</taxon>
        <taxon>Metazoa</taxon>
        <taxon>Ecdysozoa</taxon>
        <taxon>Arthropoda</taxon>
        <taxon>Hexapoda</taxon>
        <taxon>Collembola</taxon>
        <taxon>Entomobryomorpha</taxon>
        <taxon>Entomobryoidea</taxon>
        <taxon>Orchesellidae</taxon>
        <taxon>Orchesellinae</taxon>
        <taxon>Orchesella</taxon>
    </lineage>
</organism>
<evidence type="ECO:0000313" key="5">
    <source>
        <dbReference type="Proteomes" id="UP001642540"/>
    </source>
</evidence>
<evidence type="ECO:0000313" key="4">
    <source>
        <dbReference type="EMBL" id="CAL8118525.1"/>
    </source>
</evidence>
<accession>A0ABP1R3B6</accession>
<dbReference type="PANTHER" id="PTHR39069:SF8">
    <property type="entry name" value="FI17111P1"/>
    <property type="match status" value="1"/>
</dbReference>
<name>A0ABP1R3B6_9HEXA</name>
<dbReference type="EMBL" id="CAXLJM020000057">
    <property type="protein sequence ID" value="CAL8118525.1"/>
    <property type="molecule type" value="Genomic_DNA"/>
</dbReference>
<keyword evidence="1" id="KW-0245">EGF-like domain</keyword>
<keyword evidence="5" id="KW-1185">Reference proteome</keyword>
<comment type="caution">
    <text evidence="1">Lacks conserved residue(s) required for the propagation of feature annotation.</text>
</comment>
<dbReference type="SMART" id="SM00181">
    <property type="entry name" value="EGF"/>
    <property type="match status" value="10"/>
</dbReference>
<comment type="caution">
    <text evidence="4">The sequence shown here is derived from an EMBL/GenBank/DDBJ whole genome shotgun (WGS) entry which is preliminary data.</text>
</comment>
<protein>
    <recommendedName>
        <fullName evidence="3">EGF-like domain-containing protein</fullName>
    </recommendedName>
</protein>
<evidence type="ECO:0000259" key="3">
    <source>
        <dbReference type="PROSITE" id="PS50026"/>
    </source>
</evidence>
<dbReference type="Gene3D" id="2.10.25.10">
    <property type="entry name" value="Laminin"/>
    <property type="match status" value="1"/>
</dbReference>
<feature type="domain" description="EGF-like" evidence="3">
    <location>
        <begin position="799"/>
        <end position="840"/>
    </location>
</feature>
<sequence>MNINLLFAIWVVFFCKAVIAAELGNTSTTTISNDYANYGEPCTKISECDHNAYLTCINGSCQCALQSMKFDDASSSCWVLPGEKCIYKGSEIGVAMAVIMDPTEERTIRDRISFRCVSNAACEDGFCTCDTGYFATVNGTCERQHEYEEPCTSDISCRNSLHLICNQDGKCGCNETNSAFDIDHGLCVGLPGSSCFDFELCAANAYCPSFGIFNQFDVKCTCKNGYFETLNRTCEPKQGSGAACINSEECRDDMNLVCDPLKKVCACNETTHMFDTIDGCLALVGSSCNDNQNCVPHADCQHSGFLNGNVLARNNLCKCGYGYFEGTNRTCEKKREYEGDCVDDSNCREDLKLMCNKITSRCSCNESTHTFDRSRKRCLSLAGTHCDRNEHCVINSICRSPGYLYPRHTPKAECICKDGFAKSVDGFCLGKYGSRCESWTSSCKSDLTCRNSECTCRSQQYYDYTRETCVTYLNAKCTNETTTCVANAQCTKRDGGNDDDLVCACNPGTVPMDGNKKCVSLVGEKCSEGETSYIPCVPHAKCVAGFCKCSLDYFTANGTCVRKRGYSQKCTVPESCEDNFCDKNGHCGCNSTTSLYDPVKKTCVRLANAKCYDLKDCVPNAMCRSPGRLNPTDEDAVCICKEGYFESENGTCEWKRHYGETCTESKQCQDAADLICSVNGRCECNLSISMFDETRRSCLKLHGSVCASHQHCVSNAKCRNPLYWVHFENFSPHAKCECEKDLGYTNSSDGRCIIDYYGGSCDNSQSCSSKFICEEGKCVCQYEDHQIYDYKTRNCISLVKGPCDNNTNLCVKNAHCINTEDGVAECRCKQGFIGVDRRCELTFGQPCFHKNSRNVSNEEVDVCDRISPLKCVHGTCQCGGFQFYDYELKKCRGLVGSRCDPEKKTFCTEGATCEAYRGLATKKYGRCNCMKGYFADDNRSCTLII</sequence>
<feature type="chain" id="PRO_5046455701" description="EGF-like domain-containing protein" evidence="2">
    <location>
        <begin position="21"/>
        <end position="945"/>
    </location>
</feature>
<dbReference type="PROSITE" id="PS01186">
    <property type="entry name" value="EGF_2"/>
    <property type="match status" value="3"/>
</dbReference>
<reference evidence="4 5" key="1">
    <citation type="submission" date="2024-08" db="EMBL/GenBank/DDBJ databases">
        <authorList>
            <person name="Cucini C."/>
            <person name="Frati F."/>
        </authorList>
    </citation>
    <scope>NUCLEOTIDE SEQUENCE [LARGE SCALE GENOMIC DNA]</scope>
</reference>
<dbReference type="InterPro" id="IPR000742">
    <property type="entry name" value="EGF"/>
</dbReference>
<keyword evidence="2" id="KW-0732">Signal</keyword>
<dbReference type="PANTHER" id="PTHR39069">
    <property type="entry name" value="ECDYSONE-INDUCIBLE GENE E1, ISOFORM A"/>
    <property type="match status" value="1"/>
</dbReference>
<evidence type="ECO:0000256" key="2">
    <source>
        <dbReference type="SAM" id="SignalP"/>
    </source>
</evidence>
<gene>
    <name evidence="4" type="ORF">ODALV1_LOCUS18172</name>
</gene>
<dbReference type="Proteomes" id="UP001642540">
    <property type="component" value="Unassembled WGS sequence"/>
</dbReference>